<evidence type="ECO:0000256" key="1">
    <source>
        <dbReference type="SAM" id="MobiDB-lite"/>
    </source>
</evidence>
<organism evidence="2 3">
    <name type="scientific">Caligus rogercresseyi</name>
    <name type="common">Sea louse</name>
    <dbReference type="NCBI Taxonomy" id="217165"/>
    <lineage>
        <taxon>Eukaryota</taxon>
        <taxon>Metazoa</taxon>
        <taxon>Ecdysozoa</taxon>
        <taxon>Arthropoda</taxon>
        <taxon>Crustacea</taxon>
        <taxon>Multicrustacea</taxon>
        <taxon>Hexanauplia</taxon>
        <taxon>Copepoda</taxon>
        <taxon>Siphonostomatoida</taxon>
        <taxon>Caligidae</taxon>
        <taxon>Caligus</taxon>
    </lineage>
</organism>
<feature type="compositionally biased region" description="Basic and acidic residues" evidence="1">
    <location>
        <begin position="48"/>
        <end position="77"/>
    </location>
</feature>
<dbReference type="AlphaFoldDB" id="A0A7T8K720"/>
<sequence length="107" mass="11765">MAGAAGLKEGSKEGLKTHDAAGAADVGREEKIRLSIIHLSGEEEEEEKGTNKRGRNEGMREGGGKERERGRKSEKRQAQHTRSGSRREKDAQEGRKETRKVPEGLLS</sequence>
<keyword evidence="3" id="KW-1185">Reference proteome</keyword>
<gene>
    <name evidence="2" type="ORF">FKW44_009048</name>
</gene>
<dbReference type="Proteomes" id="UP000595437">
    <property type="component" value="Chromosome 6"/>
</dbReference>
<evidence type="ECO:0000313" key="2">
    <source>
        <dbReference type="EMBL" id="QQP48668.1"/>
    </source>
</evidence>
<feature type="compositionally biased region" description="Basic and acidic residues" evidence="1">
    <location>
        <begin position="9"/>
        <end position="19"/>
    </location>
</feature>
<proteinExistence type="predicted"/>
<evidence type="ECO:0000313" key="3">
    <source>
        <dbReference type="Proteomes" id="UP000595437"/>
    </source>
</evidence>
<reference evidence="3" key="1">
    <citation type="submission" date="2021-01" db="EMBL/GenBank/DDBJ databases">
        <title>Caligus Genome Assembly.</title>
        <authorList>
            <person name="Gallardo-Escarate C."/>
        </authorList>
    </citation>
    <scope>NUCLEOTIDE SEQUENCE [LARGE SCALE GENOMIC DNA]</scope>
</reference>
<protein>
    <submittedName>
        <fullName evidence="2">Uncharacterized protein</fullName>
    </submittedName>
</protein>
<feature type="region of interest" description="Disordered" evidence="1">
    <location>
        <begin position="1"/>
        <end position="107"/>
    </location>
</feature>
<feature type="compositionally biased region" description="Basic and acidic residues" evidence="1">
    <location>
        <begin position="85"/>
        <end position="107"/>
    </location>
</feature>
<name>A0A7T8K720_CALRO</name>
<accession>A0A7T8K720</accession>
<dbReference type="EMBL" id="CP045895">
    <property type="protein sequence ID" value="QQP48668.1"/>
    <property type="molecule type" value="Genomic_DNA"/>
</dbReference>